<dbReference type="STRING" id="656519.Halsa_0635"/>
<dbReference type="RefSeq" id="WP_013405179.1">
    <property type="nucleotide sequence ID" value="NC_014654.1"/>
</dbReference>
<dbReference type="EMBL" id="CP002304">
    <property type="protein sequence ID" value="ADQ14087.1"/>
    <property type="molecule type" value="Genomic_DNA"/>
</dbReference>
<dbReference type="InterPro" id="IPR025536">
    <property type="entry name" value="DUF4422"/>
</dbReference>
<evidence type="ECO:0000259" key="1">
    <source>
        <dbReference type="Pfam" id="PF14393"/>
    </source>
</evidence>
<gene>
    <name evidence="2" type="ordered locus">Halsa_0635</name>
</gene>
<dbReference type="OrthoDB" id="9798746at2"/>
<reference evidence="2 3" key="2">
    <citation type="journal article" date="2011" name="J. Bacteriol.">
        <title>Complete Genome Sequence of the Haloalkaliphilic, Hydrogen Producing Halanaerobium hydrogenoformans.</title>
        <authorList>
            <person name="Brown S.D."/>
            <person name="Begemann M.B."/>
            <person name="Mormile M.R."/>
            <person name="Wall J.D."/>
            <person name="Han C.S."/>
            <person name="Goodwin L.A."/>
            <person name="Pitluck S."/>
            <person name="Land M.L."/>
            <person name="Hauser L.J."/>
            <person name="Elias D.A."/>
        </authorList>
    </citation>
    <scope>NUCLEOTIDE SEQUENCE [LARGE SCALE GENOMIC DNA]</scope>
    <source>
        <strain evidence="3">sapolanicus</strain>
    </source>
</reference>
<evidence type="ECO:0000313" key="3">
    <source>
        <dbReference type="Proteomes" id="UP000007434"/>
    </source>
</evidence>
<protein>
    <submittedName>
        <fullName evidence="2">Exopolysaccharide biosynthesis protein</fullName>
    </submittedName>
</protein>
<dbReference type="AlphaFoldDB" id="E4RM04"/>
<dbReference type="Pfam" id="PF14393">
    <property type="entry name" value="DUF4422"/>
    <property type="match status" value="1"/>
</dbReference>
<keyword evidence="3" id="KW-1185">Reference proteome</keyword>
<accession>E4RM04</accession>
<sequence>MYSINKKVKIINVFHKKYYQFDNDLYFKIQAGSALSKENLAMYKDNSGDNISNKNPYYSELTAQYWFWKNYNYSNLDYIGLCHYRRYFAFLNAKNKIKKNIKYLKFIVKKYFLKNNLTFSYFPTLYLNYDEADKELENFNDQIIDQLPTFDIFLPYKVIFSNFNIEEQYIYSHIYQDFEIIKEVLLRKNKNYQESMETVLNQNKFLAYNMFIMRKDIFVEYNKWLFNILFEIEKKAKISKYNYQARLLAFAAERLFNIYIHKLKQDKTIKIKYLDTIFIKEKNK</sequence>
<organism evidence="2 3">
    <name type="scientific">Halanaerobium hydrogeniformans</name>
    <name type="common">Halanaerobium sp. (strain sapolanicus)</name>
    <dbReference type="NCBI Taxonomy" id="656519"/>
    <lineage>
        <taxon>Bacteria</taxon>
        <taxon>Bacillati</taxon>
        <taxon>Bacillota</taxon>
        <taxon>Clostridia</taxon>
        <taxon>Halanaerobiales</taxon>
        <taxon>Halanaerobiaceae</taxon>
        <taxon>Halanaerobium</taxon>
    </lineage>
</organism>
<evidence type="ECO:0000313" key="2">
    <source>
        <dbReference type="EMBL" id="ADQ14087.1"/>
    </source>
</evidence>
<dbReference type="HOGENOM" id="CLU_065769_1_0_9"/>
<proteinExistence type="predicted"/>
<name>E4RM04_HALHG</name>
<dbReference type="Proteomes" id="UP000007434">
    <property type="component" value="Chromosome"/>
</dbReference>
<dbReference type="KEGG" id="has:Halsa_0635"/>
<reference evidence="2 3" key="1">
    <citation type="submission" date="2010-11" db="EMBL/GenBank/DDBJ databases">
        <title>Complete sequence of Halanaerobium sp. sapolanicus.</title>
        <authorList>
            <consortium name="US DOE Joint Genome Institute"/>
            <person name="Lucas S."/>
            <person name="Copeland A."/>
            <person name="Lapidus A."/>
            <person name="Cheng J.-F."/>
            <person name="Bruce D."/>
            <person name="Goodwin L."/>
            <person name="Pitluck S."/>
            <person name="Davenport K."/>
            <person name="Detter J.C."/>
            <person name="Han C."/>
            <person name="Tapia R."/>
            <person name="Land M."/>
            <person name="Hauser L."/>
            <person name="Jeffries C."/>
            <person name="Kyrpides N."/>
            <person name="Ivanova N."/>
            <person name="Mikhailova N."/>
            <person name="Begemann M.B."/>
            <person name="Mormile M.R."/>
            <person name="Wall J.D."/>
            <person name="Elias D.A."/>
            <person name="Woyke T."/>
        </authorList>
    </citation>
    <scope>NUCLEOTIDE SEQUENCE [LARGE SCALE GENOMIC DNA]</scope>
    <source>
        <strain evidence="3">sapolanicus</strain>
    </source>
</reference>
<feature type="domain" description="DUF4422" evidence="1">
    <location>
        <begin position="9"/>
        <end position="262"/>
    </location>
</feature>
<dbReference type="eggNOG" id="COG1442">
    <property type="taxonomic scope" value="Bacteria"/>
</dbReference>